<feature type="compositionally biased region" description="Polar residues" evidence="1">
    <location>
        <begin position="406"/>
        <end position="423"/>
    </location>
</feature>
<feature type="region of interest" description="Disordered" evidence="1">
    <location>
        <begin position="406"/>
        <end position="434"/>
    </location>
</feature>
<accession>A0A6J0NYC1</accession>
<dbReference type="AlphaFoldDB" id="A0A6J0LWP6"/>
<dbReference type="PROSITE" id="PS50191">
    <property type="entry name" value="CRAL_TRIO"/>
    <property type="match status" value="1"/>
</dbReference>
<keyword evidence="4" id="KW-1185">Reference proteome</keyword>
<dbReference type="CDD" id="cd00170">
    <property type="entry name" value="SEC14"/>
    <property type="match status" value="1"/>
</dbReference>
<accession>A0A6J0LWP6</accession>
<dbReference type="GeneID" id="108835913"/>
<feature type="compositionally biased region" description="Basic and acidic residues" evidence="1">
    <location>
        <begin position="424"/>
        <end position="434"/>
    </location>
</feature>
<keyword evidence="2" id="KW-0812">Transmembrane</keyword>
<organism evidence="4 5">
    <name type="scientific">Raphanus sativus</name>
    <name type="common">Radish</name>
    <name type="synonym">Raphanus raphanistrum var. sativus</name>
    <dbReference type="NCBI Taxonomy" id="3726"/>
    <lineage>
        <taxon>Eukaryota</taxon>
        <taxon>Viridiplantae</taxon>
        <taxon>Streptophyta</taxon>
        <taxon>Embryophyta</taxon>
        <taxon>Tracheophyta</taxon>
        <taxon>Spermatophyta</taxon>
        <taxon>Magnoliopsida</taxon>
        <taxon>eudicotyledons</taxon>
        <taxon>Gunneridae</taxon>
        <taxon>Pentapetalae</taxon>
        <taxon>rosids</taxon>
        <taxon>malvids</taxon>
        <taxon>Brassicales</taxon>
        <taxon>Brassicaceae</taxon>
        <taxon>Brassiceae</taxon>
        <taxon>Raphanus</taxon>
    </lineage>
</organism>
<evidence type="ECO:0000313" key="4">
    <source>
        <dbReference type="Proteomes" id="UP000504610"/>
    </source>
</evidence>
<evidence type="ECO:0000313" key="5">
    <source>
        <dbReference type="RefSeq" id="XP_018464635.2"/>
    </source>
</evidence>
<dbReference type="PANTHER" id="PTHR47041">
    <property type="entry name" value="SEC14 CYTOSOLIC FACTOR FAMILY PROTEIN / PHOSPHOGLYCERIDE TRANSFER FAMILY PROTEIN"/>
    <property type="match status" value="1"/>
</dbReference>
<feature type="compositionally biased region" description="Low complexity" evidence="1">
    <location>
        <begin position="154"/>
        <end position="168"/>
    </location>
</feature>
<dbReference type="RefSeq" id="XP_018464635.2">
    <property type="nucleotide sequence ID" value="XM_018609133.2"/>
</dbReference>
<feature type="domain" description="CRAL-TRIO" evidence="3">
    <location>
        <begin position="242"/>
        <end position="402"/>
    </location>
</feature>
<sequence length="489" mass="55263">MGDSLQQHSVRRTSVVAGAGKDPFPKRSLVAAIPRAVHQTIGKHVVSFSRSGGGIVGSGAVQNAAVFLLKVAVLEVVRRVSKAKCPHLWNTLQALQCFCYPPLKWIRRWAPFKDFIKAMQMLSRPLLVLTIAEALTDQSESKQEDSGGTASNASSESQSEPQTSQSLSDIRIEDEATHPATSQDWLKQLYEELEKQRLSLPERINEDELHRFYRVSNGDFTSLLSSIKKTIRWRETYRILSEEELETWSSLVFWHGYDRNQRPCLIVRLGLAFLKLPSHERPRFAQAIISQVEHGVLHLLNPENSELTVLVDCEGLSPLRIPMQMLRSCSSILQDHFPNRLGCLFIIRLPPVVRVISQTFIQILRPTTRKKLRIEGETFHRVLSEYLQTLPSYLGSDCNCKRCSNLSGKDSPQPQTHTRSKIGSSRETEQLDDTSRWSYDVQTPDLAFEGDPSLNVCSQVLRTAIVFALMLWLFGALLAGFVDPESRPF</sequence>
<dbReference type="KEGG" id="rsz:108835913"/>
<gene>
    <name evidence="5 6" type="primary">LOC108835913</name>
</gene>
<reference evidence="5 6" key="2">
    <citation type="submission" date="2025-04" db="UniProtKB">
        <authorList>
            <consortium name="RefSeq"/>
        </authorList>
    </citation>
    <scope>IDENTIFICATION</scope>
    <source>
        <tissue evidence="5 6">Leaf</tissue>
    </source>
</reference>
<evidence type="ECO:0000256" key="2">
    <source>
        <dbReference type="SAM" id="Phobius"/>
    </source>
</evidence>
<dbReference type="Proteomes" id="UP000504610">
    <property type="component" value="Chromosome 5"/>
</dbReference>
<reference evidence="4" key="1">
    <citation type="journal article" date="2019" name="Database">
        <title>The radish genome database (RadishGD): an integrated information resource for radish genomics.</title>
        <authorList>
            <person name="Yu H.J."/>
            <person name="Baek S."/>
            <person name="Lee Y.J."/>
            <person name="Cho A."/>
            <person name="Mun J.H."/>
        </authorList>
    </citation>
    <scope>NUCLEOTIDE SEQUENCE [LARGE SCALE GENOMIC DNA]</scope>
    <source>
        <strain evidence="4">cv. WK10039</strain>
    </source>
</reference>
<dbReference type="Pfam" id="PF00650">
    <property type="entry name" value="CRAL_TRIO"/>
    <property type="match status" value="1"/>
</dbReference>
<dbReference type="InterPro" id="IPR036865">
    <property type="entry name" value="CRAL-TRIO_dom_sf"/>
</dbReference>
<evidence type="ECO:0000256" key="1">
    <source>
        <dbReference type="SAM" id="MobiDB-lite"/>
    </source>
</evidence>
<feature type="region of interest" description="Disordered" evidence="1">
    <location>
        <begin position="139"/>
        <end position="168"/>
    </location>
</feature>
<dbReference type="InterPro" id="IPR001251">
    <property type="entry name" value="CRAL-TRIO_dom"/>
</dbReference>
<dbReference type="RefSeq" id="XP_056842598.1">
    <property type="nucleotide sequence ID" value="XM_056986618.1"/>
</dbReference>
<evidence type="ECO:0000313" key="6">
    <source>
        <dbReference type="RefSeq" id="XP_056842598.1"/>
    </source>
</evidence>
<dbReference type="Gene3D" id="3.40.525.10">
    <property type="entry name" value="CRAL-TRIO lipid binding domain"/>
    <property type="match status" value="1"/>
</dbReference>
<evidence type="ECO:0000259" key="3">
    <source>
        <dbReference type="PROSITE" id="PS50191"/>
    </source>
</evidence>
<protein>
    <submittedName>
        <fullName evidence="5 6">Uncharacterized protein LOC108835913</fullName>
    </submittedName>
</protein>
<feature type="transmembrane region" description="Helical" evidence="2">
    <location>
        <begin position="460"/>
        <end position="482"/>
    </location>
</feature>
<name>A0A6J0LWP6_RAPSA</name>
<dbReference type="PANTHER" id="PTHR47041:SF2">
    <property type="entry name" value="SEC14 CYTOSOLIC FACTOR FAMILY PROTEIN _ PHOSPHOGLYCERIDE TRANSFER FAMILY PROTEIN"/>
    <property type="match status" value="1"/>
</dbReference>
<dbReference type="SUPFAM" id="SSF52087">
    <property type="entry name" value="CRAL/TRIO domain"/>
    <property type="match status" value="1"/>
</dbReference>
<dbReference type="OrthoDB" id="1434354at2759"/>
<proteinExistence type="predicted"/>
<keyword evidence="2" id="KW-0472">Membrane</keyword>
<keyword evidence="2" id="KW-1133">Transmembrane helix</keyword>
<dbReference type="SMART" id="SM00516">
    <property type="entry name" value="SEC14"/>
    <property type="match status" value="1"/>
</dbReference>